<evidence type="ECO:0000313" key="1">
    <source>
        <dbReference type="EMBL" id="RLK61161.1"/>
    </source>
</evidence>
<dbReference type="EMBL" id="RCDD01000001">
    <property type="protein sequence ID" value="RLK61161.1"/>
    <property type="molecule type" value="Genomic_DNA"/>
</dbReference>
<name>A0A421B9Q4_9PSEU</name>
<dbReference type="OrthoDB" id="6313019at2"/>
<evidence type="ECO:0000313" key="2">
    <source>
        <dbReference type="Proteomes" id="UP000282454"/>
    </source>
</evidence>
<proteinExistence type="predicted"/>
<protein>
    <submittedName>
        <fullName evidence="1">Uncharacterized protein</fullName>
    </submittedName>
</protein>
<keyword evidence="2" id="KW-1185">Reference proteome</keyword>
<sequence>MDDLKTFRGTCHALASRTAATRVEFRVAAGVTPNFHECVLTYCIETIAVVATRTHALAAVARPTVATDSGPLTFVDHHALLAELRSTPYRALSFAELDAPFRAEDWPHVLPYDIKYWRPTTVGEALFNHWD</sequence>
<dbReference type="Proteomes" id="UP000282454">
    <property type="component" value="Unassembled WGS sequence"/>
</dbReference>
<gene>
    <name evidence="1" type="ORF">CLV68_1676</name>
</gene>
<comment type="caution">
    <text evidence="1">The sequence shown here is derived from an EMBL/GenBank/DDBJ whole genome shotgun (WGS) entry which is preliminary data.</text>
</comment>
<reference evidence="1 2" key="1">
    <citation type="submission" date="2018-10" db="EMBL/GenBank/DDBJ databases">
        <title>Genomic Encyclopedia of Archaeal and Bacterial Type Strains, Phase II (KMG-II): from individual species to whole genera.</title>
        <authorList>
            <person name="Goeker M."/>
        </authorList>
    </citation>
    <scope>NUCLEOTIDE SEQUENCE [LARGE SCALE GENOMIC DNA]</scope>
    <source>
        <strain evidence="1 2">DSM 45657</strain>
    </source>
</reference>
<dbReference type="RefSeq" id="WP_121389866.1">
    <property type="nucleotide sequence ID" value="NZ_RCDD01000001.1"/>
</dbReference>
<organism evidence="1 2">
    <name type="scientific">Actinokineospora cianjurensis</name>
    <dbReference type="NCBI Taxonomy" id="585224"/>
    <lineage>
        <taxon>Bacteria</taxon>
        <taxon>Bacillati</taxon>
        <taxon>Actinomycetota</taxon>
        <taxon>Actinomycetes</taxon>
        <taxon>Pseudonocardiales</taxon>
        <taxon>Pseudonocardiaceae</taxon>
        <taxon>Actinokineospora</taxon>
    </lineage>
</organism>
<accession>A0A421B9Q4</accession>
<dbReference type="AlphaFoldDB" id="A0A421B9Q4"/>